<dbReference type="AlphaFoldDB" id="A0A0G9GZ25"/>
<evidence type="ECO:0000313" key="1">
    <source>
        <dbReference type="EMBL" id="KLD62506.1"/>
    </source>
</evidence>
<name>A0A0G9GZ25_9GAMM</name>
<reference evidence="1 2" key="1">
    <citation type="journal article" date="2015" name="Antonie Van Leeuwenhoek">
        <title>A phylogenomic and molecular marker based taxonomic framework for the order Xanthomonadales: proposal to transfer the families Algiphilaceae and Solimonadaceae to the order Nevskiales ord. nov. and to create a new family within the order Xanthomonadales, the family Rhodanobacteraceae fam. nov., containing the genus Rhodanobacter and its closest relatives.</title>
        <authorList>
            <person name="Naushad S."/>
            <person name="Adeolu M."/>
            <person name="Wong S."/>
            <person name="Sohail M."/>
            <person name="Schellhorn H.E."/>
            <person name="Gupta R.S."/>
        </authorList>
    </citation>
    <scope>NUCLEOTIDE SEQUENCE [LARGE SCALE GENOMIC DNA]</scope>
    <source>
        <strain evidence="1 2">DSM 16301</strain>
    </source>
</reference>
<proteinExistence type="predicted"/>
<dbReference type="PATRIC" id="fig|1440762.4.peg.2876"/>
<accession>A0A0G9GZ25</accession>
<sequence length="171" mass="19674">MGENAKIKVSTLQRVTADWLKQLEPNLFVTYTFEEAVSYDRAMKIFGTHVHSLRGELFGRRSKRLIPMVPVIEMYERGSSYGSLLMPSDGTHIHCAYRLPGQPDDYKEVIRRTWTQADNTCGNPDVYCRNSDGWYRELNTDSDAGNVIGYMLKTCAMDTEAVLWKFVSFRQ</sequence>
<evidence type="ECO:0000313" key="2">
    <source>
        <dbReference type="Proteomes" id="UP000035481"/>
    </source>
</evidence>
<organism evidence="1 2">
    <name type="scientific">Dyella japonica DSM 16301</name>
    <dbReference type="NCBI Taxonomy" id="1440762"/>
    <lineage>
        <taxon>Bacteria</taxon>
        <taxon>Pseudomonadati</taxon>
        <taxon>Pseudomonadota</taxon>
        <taxon>Gammaproteobacteria</taxon>
        <taxon>Lysobacterales</taxon>
        <taxon>Rhodanobacteraceae</taxon>
        <taxon>Dyella</taxon>
    </lineage>
</organism>
<dbReference type="RefSeq" id="WP_046972842.1">
    <property type="nucleotide sequence ID" value="NZ_JPLA01000044.1"/>
</dbReference>
<comment type="caution">
    <text evidence="1">The sequence shown here is derived from an EMBL/GenBank/DDBJ whole genome shotgun (WGS) entry which is preliminary data.</text>
</comment>
<gene>
    <name evidence="1" type="ORF">Y882_15760</name>
</gene>
<dbReference type="Proteomes" id="UP000035481">
    <property type="component" value="Unassembled WGS sequence"/>
</dbReference>
<dbReference type="OrthoDB" id="6064713at2"/>
<protein>
    <submittedName>
        <fullName evidence="1">Uncharacterized protein</fullName>
    </submittedName>
</protein>
<dbReference type="EMBL" id="JPLA01000044">
    <property type="protein sequence ID" value="KLD62506.1"/>
    <property type="molecule type" value="Genomic_DNA"/>
</dbReference>